<accession>A0ABS4EYK0</accession>
<proteinExistence type="predicted"/>
<dbReference type="InterPro" id="IPR006674">
    <property type="entry name" value="HD_domain"/>
</dbReference>
<dbReference type="SUPFAM" id="SSF109604">
    <property type="entry name" value="HD-domain/PDEase-like"/>
    <property type="match status" value="1"/>
</dbReference>
<dbReference type="PROSITE" id="PS51831">
    <property type="entry name" value="HD"/>
    <property type="match status" value="1"/>
</dbReference>
<gene>
    <name evidence="2" type="ORF">J2Z53_000511</name>
</gene>
<evidence type="ECO:0000313" key="2">
    <source>
        <dbReference type="EMBL" id="MBP1888932.1"/>
    </source>
</evidence>
<organism evidence="2 3">
    <name type="scientific">Clostridium moniliforme</name>
    <dbReference type="NCBI Taxonomy" id="39489"/>
    <lineage>
        <taxon>Bacteria</taxon>
        <taxon>Bacillati</taxon>
        <taxon>Bacillota</taxon>
        <taxon>Clostridia</taxon>
        <taxon>Eubacteriales</taxon>
        <taxon>Clostridiaceae</taxon>
        <taxon>Clostridium</taxon>
    </lineage>
</organism>
<reference evidence="2 3" key="1">
    <citation type="submission" date="2021-03" db="EMBL/GenBank/DDBJ databases">
        <title>Genomic Encyclopedia of Type Strains, Phase IV (KMG-IV): sequencing the most valuable type-strain genomes for metagenomic binning, comparative biology and taxonomic classification.</title>
        <authorList>
            <person name="Goeker M."/>
        </authorList>
    </citation>
    <scope>NUCLEOTIDE SEQUENCE [LARGE SCALE GENOMIC DNA]</scope>
    <source>
        <strain evidence="2 3">DSM 3984</strain>
    </source>
</reference>
<comment type="caution">
    <text evidence="2">The sequence shown here is derived from an EMBL/GenBank/DDBJ whole genome shotgun (WGS) entry which is preliminary data.</text>
</comment>
<feature type="domain" description="HD" evidence="1">
    <location>
        <begin position="33"/>
        <end position="135"/>
    </location>
</feature>
<dbReference type="RefSeq" id="WP_209795647.1">
    <property type="nucleotide sequence ID" value="NZ_JAGGJZ010000001.1"/>
</dbReference>
<dbReference type="InterPro" id="IPR006675">
    <property type="entry name" value="HDIG_dom"/>
</dbReference>
<dbReference type="NCBIfam" id="TIGR00277">
    <property type="entry name" value="HDIG"/>
    <property type="match status" value="1"/>
</dbReference>
<name>A0ABS4EYK0_9CLOT</name>
<dbReference type="Pfam" id="PF01966">
    <property type="entry name" value="HD"/>
    <property type="match status" value="1"/>
</dbReference>
<dbReference type="EMBL" id="JAGGJZ010000001">
    <property type="protein sequence ID" value="MBP1888932.1"/>
    <property type="molecule type" value="Genomic_DNA"/>
</dbReference>
<dbReference type="Gene3D" id="1.10.3210.10">
    <property type="entry name" value="Hypothetical protein af1432"/>
    <property type="match status" value="1"/>
</dbReference>
<evidence type="ECO:0000313" key="3">
    <source>
        <dbReference type="Proteomes" id="UP000783390"/>
    </source>
</evidence>
<dbReference type="SMART" id="SM00471">
    <property type="entry name" value="HDc"/>
    <property type="match status" value="1"/>
</dbReference>
<dbReference type="Proteomes" id="UP000783390">
    <property type="component" value="Unassembled WGS sequence"/>
</dbReference>
<keyword evidence="3" id="KW-1185">Reference proteome</keyword>
<sequence length="158" mass="18618">MDKVNEILKNNIFKENMKLLEDLEIDREFCRHGLDHSLDVARIAYIKALEENINISKEVIYAVALLHDIGRVLQYKENIPHHKGSGILAEKILKETSFSNEEQNLIISGIENHREDNNSNYFNKLIRESDKLSRNCFTCKSYNKCYWDKNKKNNIIKY</sequence>
<dbReference type="InterPro" id="IPR003607">
    <property type="entry name" value="HD/PDEase_dom"/>
</dbReference>
<evidence type="ECO:0000259" key="1">
    <source>
        <dbReference type="PROSITE" id="PS51831"/>
    </source>
</evidence>
<protein>
    <recommendedName>
        <fullName evidence="1">HD domain-containing protein</fullName>
    </recommendedName>
</protein>
<dbReference type="CDD" id="cd00077">
    <property type="entry name" value="HDc"/>
    <property type="match status" value="1"/>
</dbReference>